<dbReference type="InterPro" id="IPR036108">
    <property type="entry name" value="4pyrrol_syn_uPrphyn_synt_sf"/>
</dbReference>
<dbReference type="OrthoDB" id="15395at2157"/>
<dbReference type="InterPro" id="IPR003754">
    <property type="entry name" value="4pyrrol_synth_uPrphyn_synth"/>
</dbReference>
<dbReference type="PANTHER" id="PTHR40082:SF1">
    <property type="entry name" value="BLR5956 PROTEIN"/>
    <property type="match status" value="1"/>
</dbReference>
<dbReference type="InterPro" id="IPR039793">
    <property type="entry name" value="UROS/Hem4"/>
</dbReference>
<dbReference type="KEGG" id="nin:NADRNF5_1695"/>
<dbReference type="SUPFAM" id="SSF69618">
    <property type="entry name" value="HemD-like"/>
    <property type="match status" value="1"/>
</dbReference>
<dbReference type="GeneID" id="24820867"/>
<accession>A0A0D5C3K5</accession>
<feature type="domain" description="Tetrapyrrole biosynthesis uroporphyrinogen III synthase" evidence="1">
    <location>
        <begin position="21"/>
        <end position="256"/>
    </location>
</feature>
<dbReference type="Gene3D" id="3.40.50.10090">
    <property type="match status" value="2"/>
</dbReference>
<protein>
    <submittedName>
        <fullName evidence="2">Uroporphyrinogen III synthase HEM4</fullName>
    </submittedName>
</protein>
<organism evidence="2 3">
    <name type="scientific">Nitrosopumilus adriaticus</name>
    <dbReference type="NCBI Taxonomy" id="1580092"/>
    <lineage>
        <taxon>Archaea</taxon>
        <taxon>Nitrososphaerota</taxon>
        <taxon>Nitrososphaeria</taxon>
        <taxon>Nitrosopumilales</taxon>
        <taxon>Nitrosopumilaceae</taxon>
        <taxon>Nitrosopumilus</taxon>
    </lineage>
</organism>
<sequence>MLDGKTIAITRSKDDAAEFISLSEQNHAKPLPLPTIELVSKGEKIVDEFLESVEKYNPDYSVFMSSKAVKLLFDTAKRVDKLDKLQLAVANTIVMSVGPKTTIALENEGIKVNLQPTTFSSVGVGEEFTQINAVGKKVIVPRSGASTPFLKELLNKIGIDVLEIHLYDVCAFRDTTQWNEFRELFSQNKVDGVVFTSASSVRGFFEIMSKDYDDDKLLENLAKLSVVSIGPFTSDELKKFNVKNIVSQVHTVAGAFDAMKNTLTA</sequence>
<reference evidence="2 3" key="2">
    <citation type="journal article" date="2016" name="ISME J.">
        <title>Physiological and genomic characterization of two novel marine thaumarchaeal strains indicates niche differentiation.</title>
        <authorList>
            <person name="Bayer B."/>
            <person name="Vojvoda J."/>
            <person name="Offre P."/>
            <person name="Alves R.J."/>
            <person name="Elisabeth N.H."/>
            <person name="Garcia J.A."/>
            <person name="Volland J.M."/>
            <person name="Srivastava A."/>
            <person name="Schleper C."/>
            <person name="Herndl G.J."/>
        </authorList>
    </citation>
    <scope>NUCLEOTIDE SEQUENCE [LARGE SCALE GENOMIC DNA]</scope>
    <source>
        <strain evidence="2 3">NF5</strain>
    </source>
</reference>
<evidence type="ECO:0000259" key="1">
    <source>
        <dbReference type="Pfam" id="PF02602"/>
    </source>
</evidence>
<dbReference type="GO" id="GO:0004852">
    <property type="term" value="F:uroporphyrinogen-III synthase activity"/>
    <property type="evidence" value="ECO:0007669"/>
    <property type="project" value="InterPro"/>
</dbReference>
<proteinExistence type="predicted"/>
<dbReference type="RefSeq" id="WP_048117159.1">
    <property type="nucleotide sequence ID" value="NZ_CP011070.1"/>
</dbReference>
<dbReference type="STRING" id="1580092.NADRNF5_1695"/>
<dbReference type="Pfam" id="PF02602">
    <property type="entry name" value="HEM4"/>
    <property type="match status" value="1"/>
</dbReference>
<keyword evidence="3" id="KW-1185">Reference proteome</keyword>
<dbReference type="PANTHER" id="PTHR40082">
    <property type="entry name" value="BLR5956 PROTEIN"/>
    <property type="match status" value="1"/>
</dbReference>
<evidence type="ECO:0000313" key="3">
    <source>
        <dbReference type="Proteomes" id="UP000032408"/>
    </source>
</evidence>
<dbReference type="EMBL" id="CP011070">
    <property type="protein sequence ID" value="AJW71374.1"/>
    <property type="molecule type" value="Genomic_DNA"/>
</dbReference>
<dbReference type="GO" id="GO:0006780">
    <property type="term" value="P:uroporphyrinogen III biosynthetic process"/>
    <property type="evidence" value="ECO:0007669"/>
    <property type="project" value="InterPro"/>
</dbReference>
<dbReference type="AlphaFoldDB" id="A0A0D5C3K5"/>
<reference evidence="3" key="1">
    <citation type="submission" date="2015-03" db="EMBL/GenBank/DDBJ databases">
        <title>Characterization of two novel Thaumarchaeota isolated from the Northern Adriatic Sea.</title>
        <authorList>
            <person name="Bayer B."/>
            <person name="Vojvoda J."/>
            <person name="Offre P."/>
            <person name="Srivastava A."/>
            <person name="Elisabeth N."/>
            <person name="Garcia J.A.L."/>
            <person name="Schleper C."/>
            <person name="Herndl G.J."/>
        </authorList>
    </citation>
    <scope>NUCLEOTIDE SEQUENCE [LARGE SCALE GENOMIC DNA]</scope>
    <source>
        <strain evidence="3">NF5</strain>
    </source>
</reference>
<name>A0A0D5C3K5_9ARCH</name>
<dbReference type="CDD" id="cd06578">
    <property type="entry name" value="HemD"/>
    <property type="match status" value="1"/>
</dbReference>
<evidence type="ECO:0000313" key="2">
    <source>
        <dbReference type="EMBL" id="AJW71374.1"/>
    </source>
</evidence>
<dbReference type="Proteomes" id="UP000032408">
    <property type="component" value="Chromosome"/>
</dbReference>
<gene>
    <name evidence="2" type="ORF">NADRNF5_1695</name>
</gene>
<dbReference type="HOGENOM" id="CLU_011276_9_5_2"/>